<protein>
    <submittedName>
        <fullName evidence="1">DNA-binding protein</fullName>
    </submittedName>
</protein>
<evidence type="ECO:0000313" key="2">
    <source>
        <dbReference type="Proteomes" id="UP001165269"/>
    </source>
</evidence>
<accession>A0ABS9YKG4</accession>
<organism evidence="1 2">
    <name type="scientific">Streptomyces cylindrosporus</name>
    <dbReference type="NCBI Taxonomy" id="2927583"/>
    <lineage>
        <taxon>Bacteria</taxon>
        <taxon>Bacillati</taxon>
        <taxon>Actinomycetota</taxon>
        <taxon>Actinomycetes</taxon>
        <taxon>Kitasatosporales</taxon>
        <taxon>Streptomycetaceae</taxon>
        <taxon>Streptomyces</taxon>
    </lineage>
</organism>
<name>A0ABS9YKG4_9ACTN</name>
<evidence type="ECO:0000313" key="1">
    <source>
        <dbReference type="EMBL" id="MCI3277674.1"/>
    </source>
</evidence>
<dbReference type="Proteomes" id="UP001165269">
    <property type="component" value="Unassembled WGS sequence"/>
</dbReference>
<reference evidence="1" key="1">
    <citation type="submission" date="2022-03" db="EMBL/GenBank/DDBJ databases">
        <title>Streptomyces 7R015 and 7R016 isolated from Barleria lupulina in Thailand.</title>
        <authorList>
            <person name="Kanchanasin P."/>
            <person name="Phongsopitanun W."/>
            <person name="Tanasupawat S."/>
        </authorList>
    </citation>
    <scope>NUCLEOTIDE SEQUENCE</scope>
    <source>
        <strain evidence="1">7R015</strain>
    </source>
</reference>
<proteinExistence type="predicted"/>
<keyword evidence="2" id="KW-1185">Reference proteome</keyword>
<sequence length="80" mass="8226">MSRAKKPPTLAEVRGWPATVSIPEAAAAMGIGKTTLYDQVNAGAAPVRVLPISGVKRVVTASLVRLLETGNADQTLSPAS</sequence>
<dbReference type="RefSeq" id="WP_242775523.1">
    <property type="nucleotide sequence ID" value="NZ_JALDAY010000015.1"/>
</dbReference>
<keyword evidence="1" id="KW-0238">DNA-binding</keyword>
<dbReference type="GO" id="GO:0003677">
    <property type="term" value="F:DNA binding"/>
    <property type="evidence" value="ECO:0007669"/>
    <property type="project" value="UniProtKB-KW"/>
</dbReference>
<dbReference type="EMBL" id="JALDAY010000015">
    <property type="protein sequence ID" value="MCI3277674.1"/>
    <property type="molecule type" value="Genomic_DNA"/>
</dbReference>
<gene>
    <name evidence="1" type="ORF">MQP27_42055</name>
</gene>
<comment type="caution">
    <text evidence="1">The sequence shown here is derived from an EMBL/GenBank/DDBJ whole genome shotgun (WGS) entry which is preliminary data.</text>
</comment>